<dbReference type="Gene3D" id="3.80.10.10">
    <property type="entry name" value="Ribonuclease Inhibitor"/>
    <property type="match status" value="1"/>
</dbReference>
<comment type="caution">
    <text evidence="2">The sequence shown here is derived from an EMBL/GenBank/DDBJ whole genome shotgun (WGS) entry which is preliminary data.</text>
</comment>
<protein>
    <recommendedName>
        <fullName evidence="4">F-box domain-containing protein</fullName>
    </recommendedName>
</protein>
<dbReference type="Proteomes" id="UP001301958">
    <property type="component" value="Unassembled WGS sequence"/>
</dbReference>
<dbReference type="SUPFAM" id="SSF52047">
    <property type="entry name" value="RNI-like"/>
    <property type="match status" value="1"/>
</dbReference>
<gene>
    <name evidence="2" type="ORF">QBC38DRAFT_492492</name>
</gene>
<organism evidence="2 3">
    <name type="scientific">Podospora fimiseda</name>
    <dbReference type="NCBI Taxonomy" id="252190"/>
    <lineage>
        <taxon>Eukaryota</taxon>
        <taxon>Fungi</taxon>
        <taxon>Dikarya</taxon>
        <taxon>Ascomycota</taxon>
        <taxon>Pezizomycotina</taxon>
        <taxon>Sordariomycetes</taxon>
        <taxon>Sordariomycetidae</taxon>
        <taxon>Sordariales</taxon>
        <taxon>Podosporaceae</taxon>
        <taxon>Podospora</taxon>
    </lineage>
</organism>
<accession>A0AAN7BF73</accession>
<name>A0AAN7BF73_9PEZI</name>
<reference evidence="2" key="1">
    <citation type="journal article" date="2023" name="Mol. Phylogenet. Evol.">
        <title>Genome-scale phylogeny and comparative genomics of the fungal order Sordariales.</title>
        <authorList>
            <person name="Hensen N."/>
            <person name="Bonometti L."/>
            <person name="Westerberg I."/>
            <person name="Brannstrom I.O."/>
            <person name="Guillou S."/>
            <person name="Cros-Aarteil S."/>
            <person name="Calhoun S."/>
            <person name="Haridas S."/>
            <person name="Kuo A."/>
            <person name="Mondo S."/>
            <person name="Pangilinan J."/>
            <person name="Riley R."/>
            <person name="LaButti K."/>
            <person name="Andreopoulos B."/>
            <person name="Lipzen A."/>
            <person name="Chen C."/>
            <person name="Yan M."/>
            <person name="Daum C."/>
            <person name="Ng V."/>
            <person name="Clum A."/>
            <person name="Steindorff A."/>
            <person name="Ohm R.A."/>
            <person name="Martin F."/>
            <person name="Silar P."/>
            <person name="Natvig D.O."/>
            <person name="Lalanne C."/>
            <person name="Gautier V."/>
            <person name="Ament-Velasquez S.L."/>
            <person name="Kruys A."/>
            <person name="Hutchinson M.I."/>
            <person name="Powell A.J."/>
            <person name="Barry K."/>
            <person name="Miller A.N."/>
            <person name="Grigoriev I.V."/>
            <person name="Debuchy R."/>
            <person name="Gladieux P."/>
            <person name="Hiltunen Thoren M."/>
            <person name="Johannesson H."/>
        </authorList>
    </citation>
    <scope>NUCLEOTIDE SEQUENCE</scope>
    <source>
        <strain evidence="2">CBS 990.96</strain>
    </source>
</reference>
<dbReference type="InterPro" id="IPR032675">
    <property type="entry name" value="LRR_dom_sf"/>
</dbReference>
<evidence type="ECO:0000313" key="2">
    <source>
        <dbReference type="EMBL" id="KAK4221227.1"/>
    </source>
</evidence>
<proteinExistence type="predicted"/>
<feature type="region of interest" description="Disordered" evidence="1">
    <location>
        <begin position="341"/>
        <end position="364"/>
    </location>
</feature>
<dbReference type="EMBL" id="MU865570">
    <property type="protein sequence ID" value="KAK4221227.1"/>
    <property type="molecule type" value="Genomic_DNA"/>
</dbReference>
<sequence>MATLYSLSIELLDIVAQQLCVHCVPPPSPPPRLRESLSGHWYMDHSNLWSLYLSSRRLRDAATRYLYHYPSLNKVNTWEDLARNTRMQLAKRFVDYKCMARHVKRIRLHIVDMTNLQLHAWDPSVRKYFEGVLESKYGGYQMQKTPDPRLLLVSSLCSNLQELWVPEVSETDLLITLIPPNSMLSLKTLVINSELDPEDGLDLSTHVDLFRAAPNITSLQLGQVRAIPNLAELGVVFNKVKYLAMRSCPIPIPDFRNILRSCPQLETLLHDPGWHIYEPFPPLQVKDAILEDAPNLKSFYFDVSNCYMRDSDDWLDGENEAKETLEKHGIDCIFDDEEWDPVNSHEGSETSGSGTVSMEKSEKSRIKWEWRDGLGYPQGV</sequence>
<keyword evidence="3" id="KW-1185">Reference proteome</keyword>
<dbReference type="AlphaFoldDB" id="A0AAN7BF73"/>
<reference evidence="2" key="2">
    <citation type="submission" date="2023-05" db="EMBL/GenBank/DDBJ databases">
        <authorList>
            <consortium name="Lawrence Berkeley National Laboratory"/>
            <person name="Steindorff A."/>
            <person name="Hensen N."/>
            <person name="Bonometti L."/>
            <person name="Westerberg I."/>
            <person name="Brannstrom I.O."/>
            <person name="Guillou S."/>
            <person name="Cros-Aarteil S."/>
            <person name="Calhoun S."/>
            <person name="Haridas S."/>
            <person name="Kuo A."/>
            <person name="Mondo S."/>
            <person name="Pangilinan J."/>
            <person name="Riley R."/>
            <person name="Labutti K."/>
            <person name="Andreopoulos B."/>
            <person name="Lipzen A."/>
            <person name="Chen C."/>
            <person name="Yanf M."/>
            <person name="Daum C."/>
            <person name="Ng V."/>
            <person name="Clum A."/>
            <person name="Ohm R."/>
            <person name="Martin F."/>
            <person name="Silar P."/>
            <person name="Natvig D."/>
            <person name="Lalanne C."/>
            <person name="Gautier V."/>
            <person name="Ament-Velasquez S.L."/>
            <person name="Kruys A."/>
            <person name="Hutchinson M.I."/>
            <person name="Powell A.J."/>
            <person name="Barry K."/>
            <person name="Miller A.N."/>
            <person name="Grigoriev I.V."/>
            <person name="Debuchy R."/>
            <person name="Gladieux P."/>
            <person name="Thoren M.H."/>
            <person name="Johannesson H."/>
        </authorList>
    </citation>
    <scope>NUCLEOTIDE SEQUENCE</scope>
    <source>
        <strain evidence="2">CBS 990.96</strain>
    </source>
</reference>
<evidence type="ECO:0008006" key="4">
    <source>
        <dbReference type="Google" id="ProtNLM"/>
    </source>
</evidence>
<evidence type="ECO:0000313" key="3">
    <source>
        <dbReference type="Proteomes" id="UP001301958"/>
    </source>
</evidence>
<evidence type="ECO:0000256" key="1">
    <source>
        <dbReference type="SAM" id="MobiDB-lite"/>
    </source>
</evidence>